<proteinExistence type="predicted"/>
<dbReference type="Pfam" id="PF04383">
    <property type="entry name" value="KilA-N"/>
    <property type="match status" value="1"/>
</dbReference>
<dbReference type="Proteomes" id="UP001642409">
    <property type="component" value="Unassembled WGS sequence"/>
</dbReference>
<evidence type="ECO:0000313" key="3">
    <source>
        <dbReference type="Proteomes" id="UP001642409"/>
    </source>
</evidence>
<feature type="domain" description="KilA-N" evidence="1">
    <location>
        <begin position="18"/>
        <end position="123"/>
    </location>
</feature>
<organism evidence="2 3">
    <name type="scientific">Hexamita inflata</name>
    <dbReference type="NCBI Taxonomy" id="28002"/>
    <lineage>
        <taxon>Eukaryota</taxon>
        <taxon>Metamonada</taxon>
        <taxon>Diplomonadida</taxon>
        <taxon>Hexamitidae</taxon>
        <taxon>Hexamitinae</taxon>
        <taxon>Hexamita</taxon>
    </lineage>
</organism>
<accession>A0ABP1KRA5</accession>
<keyword evidence="3" id="KW-1185">Reference proteome</keyword>
<protein>
    <recommendedName>
        <fullName evidence="1">KilA-N domain-containing protein</fullName>
    </recommendedName>
</protein>
<name>A0ABP1KRA5_9EUKA</name>
<gene>
    <name evidence="2" type="ORF">HINF_LOCUS53154</name>
</gene>
<evidence type="ECO:0000259" key="1">
    <source>
        <dbReference type="PROSITE" id="PS51301"/>
    </source>
</evidence>
<dbReference type="InterPro" id="IPR017880">
    <property type="entry name" value="KilA_N"/>
</dbReference>
<dbReference type="EMBL" id="CAXDID020000269">
    <property type="protein sequence ID" value="CAL6067714.1"/>
    <property type="molecule type" value="Genomic_DNA"/>
</dbReference>
<reference evidence="2 3" key="1">
    <citation type="submission" date="2024-07" db="EMBL/GenBank/DDBJ databases">
        <authorList>
            <person name="Akdeniz Z."/>
        </authorList>
    </citation>
    <scope>NUCLEOTIDE SEQUENCE [LARGE SCALE GENOMIC DNA]</scope>
</reference>
<sequence>MQNTINFNNTKIEDINDTLGKAQHGDLTLVFNKQDNFICCSSLVQLLKPTADIYKFFKLQTTEALVSGSQPEVTELYYKMTKAQSQTNRDYTGYYIHQDLFYAFMLWLCPSKFIQYSRLLNLVLQNFTIENQIQSPETEINLQNIIDKLTKENEKNIITIKNIKYAEVLVRMTGNYYKFLGYELTDIDYFKMQNGETYIYINDKTELGYSYIIQNFYQLQSNQITGSTTVFNQIYNNNNNNPYQQFGSNTLHIFYVQEKNYQARQIDFYNRINQNGPIEIQLYDMDQQKVNLQFIIQIRLFKQSLFHMKANSEVATNKIKQIEQHNKKCIYLFLEKDQQQFILQQQFRYISLVYAYGNQNKDIIQNETEKVCSYVCQLKLNNKDFALLTLNRNEIYNQNNNIFVWNEQTTNTNQLQFEFKIIKTLYDGRRIEVEPDKMNFLLLKLYVKEEEQE</sequence>
<evidence type="ECO:0000313" key="2">
    <source>
        <dbReference type="EMBL" id="CAL6067714.1"/>
    </source>
</evidence>
<comment type="caution">
    <text evidence="2">The sequence shown here is derived from an EMBL/GenBank/DDBJ whole genome shotgun (WGS) entry which is preliminary data.</text>
</comment>
<dbReference type="PROSITE" id="PS51301">
    <property type="entry name" value="KILA_N"/>
    <property type="match status" value="1"/>
</dbReference>
<dbReference type="InterPro" id="IPR018004">
    <property type="entry name" value="KilA/APSES_HTH"/>
</dbReference>